<accession>A0ABR7XMD2</accession>
<feature type="domain" description="RagB/SusD" evidence="6">
    <location>
        <begin position="380"/>
        <end position="508"/>
    </location>
</feature>
<evidence type="ECO:0000256" key="4">
    <source>
        <dbReference type="ARBA" id="ARBA00023136"/>
    </source>
</evidence>
<comment type="subcellular location">
    <subcellularLocation>
        <location evidence="1">Cell outer membrane</location>
    </subcellularLocation>
</comment>
<evidence type="ECO:0000256" key="3">
    <source>
        <dbReference type="ARBA" id="ARBA00022729"/>
    </source>
</evidence>
<reference evidence="8 9" key="1">
    <citation type="submission" date="2020-08" db="EMBL/GenBank/DDBJ databases">
        <title>Sphingobacterium sp. DN00404 isolated from aquaculture water.</title>
        <authorList>
            <person name="Zhang M."/>
        </authorList>
    </citation>
    <scope>NUCLEOTIDE SEQUENCE [LARGE SCALE GENOMIC DNA]</scope>
    <source>
        <strain evidence="8 9">KCTC 42746</strain>
    </source>
</reference>
<proteinExistence type="inferred from homology"/>
<dbReference type="Pfam" id="PF14322">
    <property type="entry name" value="SusD-like_3"/>
    <property type="match status" value="1"/>
</dbReference>
<comment type="similarity">
    <text evidence="2">Belongs to the SusD family.</text>
</comment>
<dbReference type="PROSITE" id="PS51257">
    <property type="entry name" value="PROKAR_LIPOPROTEIN"/>
    <property type="match status" value="1"/>
</dbReference>
<evidence type="ECO:0000256" key="1">
    <source>
        <dbReference type="ARBA" id="ARBA00004442"/>
    </source>
</evidence>
<evidence type="ECO:0000313" key="8">
    <source>
        <dbReference type="EMBL" id="MBD1420328.1"/>
    </source>
</evidence>
<dbReference type="SUPFAM" id="SSF48452">
    <property type="entry name" value="TPR-like"/>
    <property type="match status" value="1"/>
</dbReference>
<name>A0ABR7XMD2_9SPHI</name>
<dbReference type="CDD" id="cd08977">
    <property type="entry name" value="SusD"/>
    <property type="match status" value="1"/>
</dbReference>
<dbReference type="InterPro" id="IPR012944">
    <property type="entry name" value="SusD_RagB_dom"/>
</dbReference>
<comment type="caution">
    <text evidence="8">The sequence shown here is derived from an EMBL/GenBank/DDBJ whole genome shotgun (WGS) entry which is preliminary data.</text>
</comment>
<dbReference type="InterPro" id="IPR011990">
    <property type="entry name" value="TPR-like_helical_dom_sf"/>
</dbReference>
<dbReference type="Gene3D" id="1.25.40.390">
    <property type="match status" value="1"/>
</dbReference>
<keyword evidence="4" id="KW-0472">Membrane</keyword>
<evidence type="ECO:0000259" key="6">
    <source>
        <dbReference type="Pfam" id="PF07980"/>
    </source>
</evidence>
<sequence length="508" mass="57699">MEMKSIYRNKFLGLVFVSFILSSCSLNRDPLDSYTDVSQGTTESGTQIVFKNKSEVDNFLTGIYQQMRDRQEHWYLDLLLIGDSHSDNAYAGTTGAEVVPFENNSIEGSNSVLERDWDRYLEDIARANRLIINVDSVADKSVSAADIKLYKAQGKIFRALAMFDMLRIFGSIPVVTTQARDITEDNIEEVYPEYFPKQATEEEAYRQIEKDLLEALTDAPANNNANKTLFTKSVARAMLAKIYAEKPIRDYAKVIEYADALTADGFDLNENYSDLYALNASNTDLAQRNTKESILEAQFMPGSGNWASWMFGRDLSNYDNAFTWAKWVTPSRDLIQAYSSEGDEVRMNEAIVYYVTTWSNYYPSSNYPFMFKLRSGMSSIIKLRYADILLLKAEALIQQGTDLAAAADIIDKIRVRAKLPKLPAATRSNKDALFNAYLKERRLELAFEGQRWFDLVRLDKVESVMNAVYAKDSGRKAQVYPFDQNSYSLAIPQAKIDQNPNLVQNPGY</sequence>
<evidence type="ECO:0000259" key="7">
    <source>
        <dbReference type="Pfam" id="PF14322"/>
    </source>
</evidence>
<keyword evidence="5" id="KW-0998">Cell outer membrane</keyword>
<dbReference type="InterPro" id="IPR033985">
    <property type="entry name" value="SusD-like_N"/>
</dbReference>
<dbReference type="EMBL" id="JACNYL010000001">
    <property type="protein sequence ID" value="MBD1420328.1"/>
    <property type="molecule type" value="Genomic_DNA"/>
</dbReference>
<dbReference type="Proteomes" id="UP000651112">
    <property type="component" value="Unassembled WGS sequence"/>
</dbReference>
<evidence type="ECO:0000256" key="2">
    <source>
        <dbReference type="ARBA" id="ARBA00006275"/>
    </source>
</evidence>
<keyword evidence="9" id="KW-1185">Reference proteome</keyword>
<feature type="domain" description="SusD-like N-terminal" evidence="7">
    <location>
        <begin position="42"/>
        <end position="243"/>
    </location>
</feature>
<keyword evidence="3" id="KW-0732">Signal</keyword>
<protein>
    <submittedName>
        <fullName evidence="8">RagB/SusD family nutrient uptake outer membrane protein</fullName>
    </submittedName>
</protein>
<organism evidence="8 9">
    <name type="scientific">Sphingobacterium chuzhouense</name>
    <dbReference type="NCBI Taxonomy" id="1742264"/>
    <lineage>
        <taxon>Bacteria</taxon>
        <taxon>Pseudomonadati</taxon>
        <taxon>Bacteroidota</taxon>
        <taxon>Sphingobacteriia</taxon>
        <taxon>Sphingobacteriales</taxon>
        <taxon>Sphingobacteriaceae</taxon>
        <taxon>Sphingobacterium</taxon>
    </lineage>
</organism>
<dbReference type="Pfam" id="PF07980">
    <property type="entry name" value="SusD_RagB"/>
    <property type="match status" value="1"/>
</dbReference>
<evidence type="ECO:0000256" key="5">
    <source>
        <dbReference type="ARBA" id="ARBA00023237"/>
    </source>
</evidence>
<evidence type="ECO:0000313" key="9">
    <source>
        <dbReference type="Proteomes" id="UP000651112"/>
    </source>
</evidence>
<gene>
    <name evidence="8" type="ORF">H8B21_01985</name>
</gene>